<dbReference type="AlphaFoldDB" id="A0A9D2SEU5"/>
<comment type="caution">
    <text evidence="1">The sequence shown here is derived from an EMBL/GenBank/DDBJ whole genome shotgun (WGS) entry which is preliminary data.</text>
</comment>
<evidence type="ECO:0000313" key="2">
    <source>
        <dbReference type="Proteomes" id="UP000826793"/>
    </source>
</evidence>
<name>A0A9D2SEU5_9FIRM</name>
<evidence type="ECO:0000313" key="1">
    <source>
        <dbReference type="EMBL" id="HJB98115.1"/>
    </source>
</evidence>
<sequence length="226" mass="25834">MVPPSFQKTLFQLENKLRQMQTLERTVLQAAALEDENVAYHTASQLTDACEQAVLLARALPACTGRPHVFFDIDQKSEVPTPVEVGFTREGWFSLRMPMLLPKKERGSAAFVRMLLLPALRRFFQGKPPVRISPCVLVFRHVYARDRPDRALRDHDNIETNIAADCVALYVMEDDNPVACSQYECSAKGDRERTEIYVVPQTEFPQWLLSEKSMPEEGVELLRNRP</sequence>
<gene>
    <name evidence="1" type="ORF">H9710_05995</name>
</gene>
<proteinExistence type="predicted"/>
<dbReference type="Pfam" id="PF19595">
    <property type="entry name" value="DUF6100"/>
    <property type="match status" value="1"/>
</dbReference>
<reference evidence="1" key="2">
    <citation type="submission" date="2021-04" db="EMBL/GenBank/DDBJ databases">
        <authorList>
            <person name="Gilroy R."/>
        </authorList>
    </citation>
    <scope>NUCLEOTIDE SEQUENCE</scope>
    <source>
        <strain evidence="1">CHK185-1770</strain>
    </source>
</reference>
<accession>A0A9D2SEU5</accession>
<reference evidence="1" key="1">
    <citation type="journal article" date="2021" name="PeerJ">
        <title>Extensive microbial diversity within the chicken gut microbiome revealed by metagenomics and culture.</title>
        <authorList>
            <person name="Gilroy R."/>
            <person name="Ravi A."/>
            <person name="Getino M."/>
            <person name="Pursley I."/>
            <person name="Horton D.L."/>
            <person name="Alikhan N.F."/>
            <person name="Baker D."/>
            <person name="Gharbi K."/>
            <person name="Hall N."/>
            <person name="Watson M."/>
            <person name="Adriaenssens E.M."/>
            <person name="Foster-Nyarko E."/>
            <person name="Jarju S."/>
            <person name="Secka A."/>
            <person name="Antonio M."/>
            <person name="Oren A."/>
            <person name="Chaudhuri R.R."/>
            <person name="La Ragione R."/>
            <person name="Hildebrand F."/>
            <person name="Pallen M.J."/>
        </authorList>
    </citation>
    <scope>NUCLEOTIDE SEQUENCE</scope>
    <source>
        <strain evidence="1">CHK185-1770</strain>
    </source>
</reference>
<dbReference type="InterPro" id="IPR046082">
    <property type="entry name" value="DUF6100"/>
</dbReference>
<dbReference type="EMBL" id="DWXG01000047">
    <property type="protein sequence ID" value="HJB98115.1"/>
    <property type="molecule type" value="Genomic_DNA"/>
</dbReference>
<dbReference type="Proteomes" id="UP000826793">
    <property type="component" value="Unassembled WGS sequence"/>
</dbReference>
<organism evidence="1 2">
    <name type="scientific">Candidatus Acutalibacter pullicola</name>
    <dbReference type="NCBI Taxonomy" id="2838417"/>
    <lineage>
        <taxon>Bacteria</taxon>
        <taxon>Bacillati</taxon>
        <taxon>Bacillota</taxon>
        <taxon>Clostridia</taxon>
        <taxon>Eubacteriales</taxon>
        <taxon>Acutalibacteraceae</taxon>
        <taxon>Acutalibacter</taxon>
    </lineage>
</organism>
<protein>
    <submittedName>
        <fullName evidence="1">Uncharacterized protein</fullName>
    </submittedName>
</protein>